<dbReference type="AlphaFoldDB" id="A0A423VFU0"/>
<accession>A0A423VFU0</accession>
<feature type="domain" description="Rhodopsin" evidence="7">
    <location>
        <begin position="35"/>
        <end position="265"/>
    </location>
</feature>
<evidence type="ECO:0000256" key="4">
    <source>
        <dbReference type="ARBA" id="ARBA00023136"/>
    </source>
</evidence>
<comment type="subcellular location">
    <subcellularLocation>
        <location evidence="1">Membrane</location>
        <topology evidence="1">Multi-pass membrane protein</topology>
    </subcellularLocation>
</comment>
<dbReference type="OrthoDB" id="5421689at2759"/>
<dbReference type="Proteomes" id="UP000285146">
    <property type="component" value="Unassembled WGS sequence"/>
</dbReference>
<evidence type="ECO:0000256" key="1">
    <source>
        <dbReference type="ARBA" id="ARBA00004141"/>
    </source>
</evidence>
<evidence type="ECO:0000256" key="5">
    <source>
        <dbReference type="ARBA" id="ARBA00038359"/>
    </source>
</evidence>
<comment type="similarity">
    <text evidence="5">Belongs to the SAT4 family.</text>
</comment>
<proteinExistence type="inferred from homology"/>
<evidence type="ECO:0000256" key="2">
    <source>
        <dbReference type="ARBA" id="ARBA00022692"/>
    </source>
</evidence>
<dbReference type="STRING" id="1230097.A0A423VFU0"/>
<keyword evidence="2 6" id="KW-0812">Transmembrane</keyword>
<reference evidence="8 9" key="1">
    <citation type="submission" date="2015-09" db="EMBL/GenBank/DDBJ databases">
        <title>Host preference determinants of Valsa canker pathogens revealed by comparative genomics.</title>
        <authorList>
            <person name="Yin Z."/>
            <person name="Huang L."/>
        </authorList>
    </citation>
    <scope>NUCLEOTIDE SEQUENCE [LARGE SCALE GENOMIC DNA]</scope>
    <source>
        <strain evidence="8 9">SXYLt</strain>
    </source>
</reference>
<feature type="transmembrane region" description="Helical" evidence="6">
    <location>
        <begin position="123"/>
        <end position="146"/>
    </location>
</feature>
<dbReference type="InterPro" id="IPR052337">
    <property type="entry name" value="SAT4-like"/>
</dbReference>
<evidence type="ECO:0000259" key="7">
    <source>
        <dbReference type="Pfam" id="PF20684"/>
    </source>
</evidence>
<keyword evidence="3 6" id="KW-1133">Transmembrane helix</keyword>
<sequence>MQRYTSLAICTLTVNWALTFLGFLTMVAVYEYKRKTPGSFRVDDFLIFSAFVVGVVLVGLQTWAIVDEGQGQHQQDIPVSQVARAAKSLLVTEALWSIVNGLIRVAAGLSMRRMFSPTGCCRLPGLITMIMSAVLVLASILQVYLICRPFAAQWDPRVMGTCGDQLLSFTVLESAGLILDIAILAWPVAVVVFRLKNTTAVKITLILILDMGAVVLVITGLRMGALRAAVSPDFSYSQSYLSLLSAAGSMAGIICCASPAIWGLHNRRRTSPPARGRVSEDETCRVRNMEIPQCGGV</sequence>
<protein>
    <recommendedName>
        <fullName evidence="7">Rhodopsin domain-containing protein</fullName>
    </recommendedName>
</protein>
<name>A0A423VFU0_9PEZI</name>
<dbReference type="InterPro" id="IPR049326">
    <property type="entry name" value="Rhodopsin_dom_fungi"/>
</dbReference>
<dbReference type="InParanoid" id="A0A423VFU0"/>
<dbReference type="GO" id="GO:0016020">
    <property type="term" value="C:membrane"/>
    <property type="evidence" value="ECO:0007669"/>
    <property type="project" value="UniProtKB-SubCell"/>
</dbReference>
<keyword evidence="9" id="KW-1185">Reference proteome</keyword>
<dbReference type="PANTHER" id="PTHR33048">
    <property type="entry name" value="PTH11-LIKE INTEGRAL MEMBRANE PROTEIN (AFU_ORTHOLOGUE AFUA_5G11245)"/>
    <property type="match status" value="1"/>
</dbReference>
<feature type="transmembrane region" description="Helical" evidence="6">
    <location>
        <begin position="241"/>
        <end position="262"/>
    </location>
</feature>
<organism evidence="8 9">
    <name type="scientific">Cytospora leucostoma</name>
    <dbReference type="NCBI Taxonomy" id="1230097"/>
    <lineage>
        <taxon>Eukaryota</taxon>
        <taxon>Fungi</taxon>
        <taxon>Dikarya</taxon>
        <taxon>Ascomycota</taxon>
        <taxon>Pezizomycotina</taxon>
        <taxon>Sordariomycetes</taxon>
        <taxon>Sordariomycetidae</taxon>
        <taxon>Diaporthales</taxon>
        <taxon>Cytosporaceae</taxon>
        <taxon>Cytospora</taxon>
    </lineage>
</organism>
<feature type="transmembrane region" description="Helical" evidence="6">
    <location>
        <begin position="42"/>
        <end position="66"/>
    </location>
</feature>
<feature type="transmembrane region" description="Helical" evidence="6">
    <location>
        <begin position="166"/>
        <end position="193"/>
    </location>
</feature>
<evidence type="ECO:0000256" key="6">
    <source>
        <dbReference type="SAM" id="Phobius"/>
    </source>
</evidence>
<comment type="caution">
    <text evidence="8">The sequence shown here is derived from an EMBL/GenBank/DDBJ whole genome shotgun (WGS) entry which is preliminary data.</text>
</comment>
<feature type="transmembrane region" description="Helical" evidence="6">
    <location>
        <begin position="6"/>
        <end position="30"/>
    </location>
</feature>
<evidence type="ECO:0000313" key="8">
    <source>
        <dbReference type="EMBL" id="ROV89875.1"/>
    </source>
</evidence>
<gene>
    <name evidence="8" type="ORF">VPNG_10248</name>
</gene>
<dbReference type="EMBL" id="LKEB01000102">
    <property type="protein sequence ID" value="ROV89875.1"/>
    <property type="molecule type" value="Genomic_DNA"/>
</dbReference>
<evidence type="ECO:0000256" key="3">
    <source>
        <dbReference type="ARBA" id="ARBA00022989"/>
    </source>
</evidence>
<evidence type="ECO:0000313" key="9">
    <source>
        <dbReference type="Proteomes" id="UP000285146"/>
    </source>
</evidence>
<feature type="transmembrane region" description="Helical" evidence="6">
    <location>
        <begin position="200"/>
        <end position="221"/>
    </location>
</feature>
<keyword evidence="4 6" id="KW-0472">Membrane</keyword>
<dbReference type="PANTHER" id="PTHR33048:SF47">
    <property type="entry name" value="INTEGRAL MEMBRANE PROTEIN-RELATED"/>
    <property type="match status" value="1"/>
</dbReference>
<dbReference type="Pfam" id="PF20684">
    <property type="entry name" value="Fung_rhodopsin"/>
    <property type="match status" value="1"/>
</dbReference>